<comment type="caution">
    <text evidence="3">The sequence shown here is derived from an EMBL/GenBank/DDBJ whole genome shotgun (WGS) entry which is preliminary data.</text>
</comment>
<dbReference type="EMBL" id="JARPUR010000004">
    <property type="protein sequence ID" value="KAK4878038.1"/>
    <property type="molecule type" value="Genomic_DNA"/>
</dbReference>
<organism evidence="3 4">
    <name type="scientific">Aquatica leii</name>
    <dbReference type="NCBI Taxonomy" id="1421715"/>
    <lineage>
        <taxon>Eukaryota</taxon>
        <taxon>Metazoa</taxon>
        <taxon>Ecdysozoa</taxon>
        <taxon>Arthropoda</taxon>
        <taxon>Hexapoda</taxon>
        <taxon>Insecta</taxon>
        <taxon>Pterygota</taxon>
        <taxon>Neoptera</taxon>
        <taxon>Endopterygota</taxon>
        <taxon>Coleoptera</taxon>
        <taxon>Polyphaga</taxon>
        <taxon>Elateriformia</taxon>
        <taxon>Elateroidea</taxon>
        <taxon>Lampyridae</taxon>
        <taxon>Luciolinae</taxon>
        <taxon>Aquatica</taxon>
    </lineage>
</organism>
<evidence type="ECO:0000256" key="2">
    <source>
        <dbReference type="SAM" id="MobiDB-lite"/>
    </source>
</evidence>
<dbReference type="SUPFAM" id="SSF54518">
    <property type="entry name" value="Tubby C-terminal domain-like"/>
    <property type="match status" value="1"/>
</dbReference>
<evidence type="ECO:0000313" key="4">
    <source>
        <dbReference type="Proteomes" id="UP001353858"/>
    </source>
</evidence>
<keyword evidence="4" id="KW-1185">Reference proteome</keyword>
<name>A0AAN7SNC5_9COLE</name>
<comment type="similarity">
    <text evidence="1">Belongs to the phospholipid scramblase family.</text>
</comment>
<gene>
    <name evidence="3" type="ORF">RN001_010544</name>
</gene>
<dbReference type="GO" id="GO:0017128">
    <property type="term" value="F:phospholipid scramblase activity"/>
    <property type="evidence" value="ECO:0007669"/>
    <property type="project" value="InterPro"/>
</dbReference>
<evidence type="ECO:0000256" key="1">
    <source>
        <dbReference type="ARBA" id="ARBA00005350"/>
    </source>
</evidence>
<feature type="region of interest" description="Disordered" evidence="2">
    <location>
        <begin position="1"/>
        <end position="33"/>
    </location>
</feature>
<accession>A0AAN7SNC5</accession>
<proteinExistence type="inferred from homology"/>
<evidence type="ECO:0008006" key="5">
    <source>
        <dbReference type="Google" id="ProtNLM"/>
    </source>
</evidence>
<reference evidence="4" key="1">
    <citation type="submission" date="2023-01" db="EMBL/GenBank/DDBJ databases">
        <title>Key to firefly adult light organ development and bioluminescence: homeobox transcription factors regulate luciferase expression and transportation to peroxisome.</title>
        <authorList>
            <person name="Fu X."/>
        </authorList>
    </citation>
    <scope>NUCLEOTIDE SEQUENCE [LARGE SCALE GENOMIC DNA]</scope>
</reference>
<evidence type="ECO:0000313" key="3">
    <source>
        <dbReference type="EMBL" id="KAK4878038.1"/>
    </source>
</evidence>
<dbReference type="Proteomes" id="UP001353858">
    <property type="component" value="Unassembled WGS sequence"/>
</dbReference>
<dbReference type="GO" id="GO:0005886">
    <property type="term" value="C:plasma membrane"/>
    <property type="evidence" value="ECO:0007669"/>
    <property type="project" value="TreeGrafter"/>
</dbReference>
<feature type="compositionally biased region" description="Pro residues" evidence="2">
    <location>
        <begin position="88"/>
        <end position="112"/>
    </location>
</feature>
<protein>
    <recommendedName>
        <fullName evidence="5">Phospholipid scramblase</fullName>
    </recommendedName>
</protein>
<dbReference type="Pfam" id="PF03803">
    <property type="entry name" value="Scramblase"/>
    <property type="match status" value="1"/>
</dbReference>
<dbReference type="PANTHER" id="PTHR23248">
    <property type="entry name" value="PHOSPHOLIPID SCRAMBLASE-RELATED"/>
    <property type="match status" value="1"/>
</dbReference>
<feature type="compositionally biased region" description="Low complexity" evidence="2">
    <location>
        <begin position="158"/>
        <end position="168"/>
    </location>
</feature>
<dbReference type="InterPro" id="IPR005552">
    <property type="entry name" value="Scramblase"/>
</dbReference>
<dbReference type="InterPro" id="IPR025659">
    <property type="entry name" value="Tubby-like_C"/>
</dbReference>
<dbReference type="PANTHER" id="PTHR23248:SF9">
    <property type="entry name" value="PHOSPHOLIPID SCRAMBLASE"/>
    <property type="match status" value="1"/>
</dbReference>
<feature type="region of interest" description="Disordered" evidence="2">
    <location>
        <begin position="45"/>
        <end position="190"/>
    </location>
</feature>
<dbReference type="AlphaFoldDB" id="A0AAN7SNC5"/>
<sequence>MTEEKTITVTLESGGPGSNPVTTQPSLIQGHMGYGPAQGGYGIQVGVNAPQPGGYGVQPGANAPQHPGYAIQPGINPTQPGYGVRPGLNPPPQPGVNPPSPSSFGPPSPNSPPQSGYGVQPGINPPPQSGFGGPPGANLPPQSGYGIQPGVNPPPQPGYGNYGQHQPPGNFPPPPGGNYNTNGAHVPGGPSNDNWMMRPQNIQNCPPGLEYLTTMDTLIVNQVFNLAEALADREPENEFVVTNTLGQKVYYAKEESDDCSRKFCGSRRAFRMKVFDNFGNQVMDLSRPIACQACCFPCCLQKMEISAPPGTVVGLIHQEWAFLHPTFAIKGPTGDTILRIQGPWCTMNCYADVEFKVLTSDGANEVGKISKRWSGYANENSAKMDVFGISFPMDLDVRMKAVMLGACFLIDMMYFEQSVTNPNKTNARAQNNAPQHQELKPL</sequence>